<dbReference type="AlphaFoldDB" id="A0A3B0TAQ3"/>
<dbReference type="GO" id="GO:2001295">
    <property type="term" value="P:malonyl-CoA biosynthetic process"/>
    <property type="evidence" value="ECO:0007669"/>
    <property type="project" value="TreeGrafter"/>
</dbReference>
<accession>A0A3B0TAQ3</accession>
<feature type="non-terminal residue" evidence="13">
    <location>
        <position position="289"/>
    </location>
</feature>
<dbReference type="InterPro" id="IPR029045">
    <property type="entry name" value="ClpP/crotonase-like_dom_sf"/>
</dbReference>
<dbReference type="GO" id="GO:0006633">
    <property type="term" value="P:fatty acid biosynthetic process"/>
    <property type="evidence" value="ECO:0007669"/>
    <property type="project" value="UniProtKB-KW"/>
</dbReference>
<sequence>MVLTQAISTSLDANGTNNKGEIMSWLSNVRNKIASITKRETPDNLWHKCKKCEAMVFLKEFEDNMHVCPKCEHHGRIGPMIRFEQIMDENSWKIIPWAKVQEDPLKFKDQKKYTERLKAARAKTEAQDAFTNVCGTIEGQKCVVGVQDFAFMGGSMGLAVGEAFVAGAMRAIKDQIPFICFTASGGARMQEGSLSLMQMPKTTVAISMMREAGIPYIVVLTDPTSGGVMAAYAMLGDIQIAEPDATLAFTGRRVIENTIREKLPDDFQTSEYYFDHGMLDMIVHRRDLR</sequence>
<feature type="domain" description="CoA carboxyltransferase N-terminal" evidence="12">
    <location>
        <begin position="45"/>
        <end position="289"/>
    </location>
</feature>
<dbReference type="HAMAP" id="MF_01395">
    <property type="entry name" value="AcetylCoA_CT_beta"/>
    <property type="match status" value="1"/>
</dbReference>
<evidence type="ECO:0000256" key="9">
    <source>
        <dbReference type="ARBA" id="ARBA00022840"/>
    </source>
</evidence>
<dbReference type="InterPro" id="IPR041010">
    <property type="entry name" value="Znf-ACC"/>
</dbReference>
<evidence type="ECO:0000256" key="10">
    <source>
        <dbReference type="ARBA" id="ARBA00023098"/>
    </source>
</evidence>
<keyword evidence="7" id="KW-0276">Fatty acid metabolism</keyword>
<keyword evidence="13" id="KW-0436">Ligase</keyword>
<reference evidence="13" key="1">
    <citation type="submission" date="2018-06" db="EMBL/GenBank/DDBJ databases">
        <authorList>
            <person name="Zhirakovskaya E."/>
        </authorList>
    </citation>
    <scope>NUCLEOTIDE SEQUENCE</scope>
</reference>
<dbReference type="EMBL" id="UOEF01000451">
    <property type="protein sequence ID" value="VAW05884.1"/>
    <property type="molecule type" value="Genomic_DNA"/>
</dbReference>
<dbReference type="InterPro" id="IPR000438">
    <property type="entry name" value="Acetyl_CoA_COase_Trfase_b_su"/>
</dbReference>
<evidence type="ECO:0000256" key="7">
    <source>
        <dbReference type="ARBA" id="ARBA00022832"/>
    </source>
</evidence>
<dbReference type="Gene3D" id="3.90.226.10">
    <property type="entry name" value="2-enoyl-CoA Hydratase, Chain A, domain 1"/>
    <property type="match status" value="1"/>
</dbReference>
<gene>
    <name evidence="13" type="ORF">MNBD_ALPHA04-2198</name>
</gene>
<dbReference type="GO" id="GO:0008270">
    <property type="term" value="F:zinc ion binding"/>
    <property type="evidence" value="ECO:0007669"/>
    <property type="project" value="UniProtKB-KW"/>
</dbReference>
<dbReference type="PRINTS" id="PR01070">
    <property type="entry name" value="ACCCTRFRASEB"/>
</dbReference>
<dbReference type="InterPro" id="IPR011762">
    <property type="entry name" value="COA_CT_N"/>
</dbReference>
<protein>
    <submittedName>
        <fullName evidence="13">Acetyl-coenzyme A carboxyl transferase beta chain</fullName>
        <ecNumber evidence="13">6.4.1.2</ecNumber>
    </submittedName>
</protein>
<dbReference type="SUPFAM" id="SSF52096">
    <property type="entry name" value="ClpP/crotonase"/>
    <property type="match status" value="1"/>
</dbReference>
<keyword evidence="4" id="KW-0479">Metal-binding</keyword>
<proteinExistence type="inferred from homology"/>
<dbReference type="GO" id="GO:0005524">
    <property type="term" value="F:ATP binding"/>
    <property type="evidence" value="ECO:0007669"/>
    <property type="project" value="UniProtKB-KW"/>
</dbReference>
<evidence type="ECO:0000256" key="6">
    <source>
        <dbReference type="ARBA" id="ARBA00022771"/>
    </source>
</evidence>
<evidence type="ECO:0000256" key="2">
    <source>
        <dbReference type="ARBA" id="ARBA00022516"/>
    </source>
</evidence>
<evidence type="ECO:0000256" key="1">
    <source>
        <dbReference type="ARBA" id="ARBA00004496"/>
    </source>
</evidence>
<name>A0A3B0TAQ3_9ZZZZ</name>
<comment type="subcellular location">
    <subcellularLocation>
        <location evidence="1">Cytoplasm</location>
    </subcellularLocation>
</comment>
<dbReference type="PROSITE" id="PS50980">
    <property type="entry name" value="COA_CT_NTER"/>
    <property type="match status" value="1"/>
</dbReference>
<keyword evidence="2" id="KW-0444">Lipid biosynthesis</keyword>
<evidence type="ECO:0000259" key="12">
    <source>
        <dbReference type="PROSITE" id="PS50980"/>
    </source>
</evidence>
<keyword evidence="10" id="KW-0443">Lipid metabolism</keyword>
<dbReference type="GO" id="GO:0003989">
    <property type="term" value="F:acetyl-CoA carboxylase activity"/>
    <property type="evidence" value="ECO:0007669"/>
    <property type="project" value="UniProtKB-EC"/>
</dbReference>
<keyword evidence="5" id="KW-0547">Nucleotide-binding</keyword>
<evidence type="ECO:0000256" key="8">
    <source>
        <dbReference type="ARBA" id="ARBA00022833"/>
    </source>
</evidence>
<evidence type="ECO:0000313" key="13">
    <source>
        <dbReference type="EMBL" id="VAW05884.1"/>
    </source>
</evidence>
<evidence type="ECO:0000256" key="4">
    <source>
        <dbReference type="ARBA" id="ARBA00022723"/>
    </source>
</evidence>
<organism evidence="13">
    <name type="scientific">hydrothermal vent metagenome</name>
    <dbReference type="NCBI Taxonomy" id="652676"/>
    <lineage>
        <taxon>unclassified sequences</taxon>
        <taxon>metagenomes</taxon>
        <taxon>ecological metagenomes</taxon>
    </lineage>
</organism>
<dbReference type="GO" id="GO:0016740">
    <property type="term" value="F:transferase activity"/>
    <property type="evidence" value="ECO:0007669"/>
    <property type="project" value="UniProtKB-KW"/>
</dbReference>
<dbReference type="GO" id="GO:0009329">
    <property type="term" value="C:acetate CoA-transferase complex"/>
    <property type="evidence" value="ECO:0007669"/>
    <property type="project" value="TreeGrafter"/>
</dbReference>
<keyword evidence="8" id="KW-0862">Zinc</keyword>
<dbReference type="InterPro" id="IPR034733">
    <property type="entry name" value="AcCoA_carboxyl_beta"/>
</dbReference>
<evidence type="ECO:0000256" key="11">
    <source>
        <dbReference type="ARBA" id="ARBA00023160"/>
    </source>
</evidence>
<dbReference type="NCBIfam" id="TIGR00515">
    <property type="entry name" value="accD"/>
    <property type="match status" value="1"/>
</dbReference>
<dbReference type="EC" id="6.4.1.2" evidence="13"/>
<evidence type="ECO:0000256" key="3">
    <source>
        <dbReference type="ARBA" id="ARBA00022679"/>
    </source>
</evidence>
<evidence type="ECO:0000256" key="5">
    <source>
        <dbReference type="ARBA" id="ARBA00022741"/>
    </source>
</evidence>
<dbReference type="Pfam" id="PF17848">
    <property type="entry name" value="Zn_ribbon_ACC"/>
    <property type="match status" value="1"/>
</dbReference>
<keyword evidence="11" id="KW-0275">Fatty acid biosynthesis</keyword>
<dbReference type="Pfam" id="PF01039">
    <property type="entry name" value="Carboxyl_trans"/>
    <property type="match status" value="1"/>
</dbReference>
<keyword evidence="6" id="KW-0863">Zinc-finger</keyword>
<dbReference type="PANTHER" id="PTHR42995:SF5">
    <property type="entry name" value="ACETYL-COENZYME A CARBOXYLASE CARBOXYL TRANSFERASE SUBUNIT BETA, CHLOROPLASTIC"/>
    <property type="match status" value="1"/>
</dbReference>
<keyword evidence="3 13" id="KW-0808">Transferase</keyword>
<dbReference type="PANTHER" id="PTHR42995">
    <property type="entry name" value="ACETYL-COENZYME A CARBOXYLASE CARBOXYL TRANSFERASE SUBUNIT BETA, CHLOROPLASTIC"/>
    <property type="match status" value="1"/>
</dbReference>
<keyword evidence="9" id="KW-0067">ATP-binding</keyword>